<feature type="transmembrane region" description="Helical" evidence="1">
    <location>
        <begin position="471"/>
        <end position="492"/>
    </location>
</feature>
<keyword evidence="1" id="KW-0812">Transmembrane</keyword>
<sequence>MAALDQSAPGRPARERPGLAQSELARTVLRMRWTMARHQLTGSALVVKVLAGLLGVVVALASLAVGLVSLDRPGADHDLLALLAIGWGLAWIFAPMVAGISGGGLRPVHFALLPLPTRPLARAMLATSLLTVPAALAIVGLAGPIVHALRHAPLALVIAVPAVALQALLIVGLSRLVMLLLAGTASSRRARDAAMVLTVALGAVLWLLYMGLQLIVPLVVDGNPAWLGTALRSVPFSWAATASALAESGQWVPAIGMVLALAALIALLAAAWTPLFARQLRWPEQGGGETAKQGASRLARASTPIAAAARKELALSWRDPRRKALMLIVPVFLLVIFAGPSISETFAMYLATSAFILTVLLVSGWLNLYGLDGPSLWQVLVLPNGARVDVRGKQLAWLLLSAPLLLGTIIARYVFFGRGAEALAFDAGSMLLALGTGSAIVVVASAAAPYPVPSAKQGNPFSTRGSFNGPALVSGFVAIAMVVAVFVAMLALTAPGGWLAWLLAVPAGGAAGAAAWFYGGRLAARVLDDRGPEILGIVRKEP</sequence>
<evidence type="ECO:0000256" key="1">
    <source>
        <dbReference type="SAM" id="Phobius"/>
    </source>
</evidence>
<keyword evidence="1" id="KW-1133">Transmembrane helix</keyword>
<organism evidence="2 3">
    <name type="scientific">Lolliginicoccus lacisalsi</name>
    <dbReference type="NCBI Taxonomy" id="2742202"/>
    <lineage>
        <taxon>Bacteria</taxon>
        <taxon>Bacillati</taxon>
        <taxon>Actinomycetota</taxon>
        <taxon>Actinomycetes</taxon>
        <taxon>Mycobacteriales</taxon>
        <taxon>Hoyosellaceae</taxon>
        <taxon>Lolliginicoccus</taxon>
    </lineage>
</organism>
<dbReference type="Proteomes" id="UP000642993">
    <property type="component" value="Unassembled WGS sequence"/>
</dbReference>
<keyword evidence="3" id="KW-1185">Reference proteome</keyword>
<feature type="transmembrane region" description="Helical" evidence="1">
    <location>
        <begin position="324"/>
        <end position="342"/>
    </location>
</feature>
<feature type="transmembrane region" description="Helical" evidence="1">
    <location>
        <begin position="40"/>
        <end position="67"/>
    </location>
</feature>
<feature type="transmembrane region" description="Helical" evidence="1">
    <location>
        <begin position="498"/>
        <end position="518"/>
    </location>
</feature>
<keyword evidence="1" id="KW-0472">Membrane</keyword>
<comment type="caution">
    <text evidence="2">The sequence shown here is derived from an EMBL/GenBank/DDBJ whole genome shotgun (WGS) entry which is preliminary data.</text>
</comment>
<feature type="transmembrane region" description="Helical" evidence="1">
    <location>
        <begin position="427"/>
        <end position="450"/>
    </location>
</feature>
<protein>
    <recommendedName>
        <fullName evidence="4">ABC-2 type transport system permease protein</fullName>
    </recommendedName>
</protein>
<accession>A0A927JCQ4</accession>
<dbReference type="EMBL" id="JACYWE010000003">
    <property type="protein sequence ID" value="MBD8505992.1"/>
    <property type="molecule type" value="Genomic_DNA"/>
</dbReference>
<dbReference type="AlphaFoldDB" id="A0A927JCQ4"/>
<evidence type="ECO:0008006" key="4">
    <source>
        <dbReference type="Google" id="ProtNLM"/>
    </source>
</evidence>
<feature type="transmembrane region" description="Helical" evidence="1">
    <location>
        <begin position="79"/>
        <end position="100"/>
    </location>
</feature>
<feature type="transmembrane region" description="Helical" evidence="1">
    <location>
        <begin position="193"/>
        <end position="216"/>
    </location>
</feature>
<feature type="transmembrane region" description="Helical" evidence="1">
    <location>
        <begin position="251"/>
        <end position="272"/>
    </location>
</feature>
<name>A0A927JCQ4_9ACTN</name>
<reference evidence="2" key="1">
    <citation type="submission" date="2020-09" db="EMBL/GenBank/DDBJ databases">
        <title>Hoyosella lacisalsi sp. nov., a halotolerant actinobacterium isolated from soil of Lake Gudzhirganskoe.</title>
        <authorList>
            <person name="Yang Q."/>
            <person name="Guo P.Y."/>
            <person name="Liu S.W."/>
            <person name="Li F.N."/>
            <person name="Sun C.H."/>
        </authorList>
    </citation>
    <scope>NUCLEOTIDE SEQUENCE</scope>
    <source>
        <strain evidence="2">G463</strain>
    </source>
</reference>
<evidence type="ECO:0000313" key="3">
    <source>
        <dbReference type="Proteomes" id="UP000642993"/>
    </source>
</evidence>
<feature type="transmembrane region" description="Helical" evidence="1">
    <location>
        <begin position="120"/>
        <end position="142"/>
    </location>
</feature>
<evidence type="ECO:0000313" key="2">
    <source>
        <dbReference type="EMBL" id="MBD8505992.1"/>
    </source>
</evidence>
<feature type="transmembrane region" description="Helical" evidence="1">
    <location>
        <begin position="395"/>
        <end position="415"/>
    </location>
</feature>
<dbReference type="RefSeq" id="WP_192038480.1">
    <property type="nucleotide sequence ID" value="NZ_JACYWE010000003.1"/>
</dbReference>
<feature type="transmembrane region" description="Helical" evidence="1">
    <location>
        <begin position="348"/>
        <end position="368"/>
    </location>
</feature>
<gene>
    <name evidence="2" type="ORF">HT102_05785</name>
</gene>
<feature type="transmembrane region" description="Helical" evidence="1">
    <location>
        <begin position="154"/>
        <end position="181"/>
    </location>
</feature>
<proteinExistence type="predicted"/>